<accession>A0AAV4WF04</accession>
<organism evidence="2 3">
    <name type="scientific">Caerostris extrusa</name>
    <name type="common">Bark spider</name>
    <name type="synonym">Caerostris bankana</name>
    <dbReference type="NCBI Taxonomy" id="172846"/>
    <lineage>
        <taxon>Eukaryota</taxon>
        <taxon>Metazoa</taxon>
        <taxon>Ecdysozoa</taxon>
        <taxon>Arthropoda</taxon>
        <taxon>Chelicerata</taxon>
        <taxon>Arachnida</taxon>
        <taxon>Araneae</taxon>
        <taxon>Araneomorphae</taxon>
        <taxon>Entelegynae</taxon>
        <taxon>Araneoidea</taxon>
        <taxon>Araneidae</taxon>
        <taxon>Caerostris</taxon>
    </lineage>
</organism>
<feature type="region of interest" description="Disordered" evidence="1">
    <location>
        <begin position="1"/>
        <end position="20"/>
    </location>
</feature>
<evidence type="ECO:0000313" key="3">
    <source>
        <dbReference type="Proteomes" id="UP001054945"/>
    </source>
</evidence>
<gene>
    <name evidence="2" type="ORF">CEXT_307661</name>
</gene>
<reference evidence="2 3" key="1">
    <citation type="submission" date="2021-06" db="EMBL/GenBank/DDBJ databases">
        <title>Caerostris extrusa draft genome.</title>
        <authorList>
            <person name="Kono N."/>
            <person name="Arakawa K."/>
        </authorList>
    </citation>
    <scope>NUCLEOTIDE SEQUENCE [LARGE SCALE GENOMIC DNA]</scope>
</reference>
<evidence type="ECO:0000313" key="2">
    <source>
        <dbReference type="EMBL" id="GIY80948.1"/>
    </source>
</evidence>
<comment type="caution">
    <text evidence="2">The sequence shown here is derived from an EMBL/GenBank/DDBJ whole genome shotgun (WGS) entry which is preliminary data.</text>
</comment>
<dbReference type="EMBL" id="BPLR01016063">
    <property type="protein sequence ID" value="GIY80948.1"/>
    <property type="molecule type" value="Genomic_DNA"/>
</dbReference>
<dbReference type="Proteomes" id="UP001054945">
    <property type="component" value="Unassembled WGS sequence"/>
</dbReference>
<protein>
    <submittedName>
        <fullName evidence="2">Uncharacterized protein</fullName>
    </submittedName>
</protein>
<dbReference type="AlphaFoldDB" id="A0AAV4WF04"/>
<proteinExistence type="predicted"/>
<name>A0AAV4WF04_CAEEX</name>
<sequence>MEVDEGGCVDTAGKSPHKGSCEVPVTPVNVSMMITTTAMNKDLTLTTAPAIANEALHCQQLLQAEKDAVYQKTRYDVTLGFFNVANIICCQDLLDKMSTAKLTEDALTKAETEYKAALQRISDLGLCPLVNCGSRHSSAKLKSSNGKNKRTAQADDFILPTKKQTAKIKVQNVIPAKDIIKVNNGFDQLTVDETDDGEQAIPPEPKLPPIMAVLKGLPPDYTEDEVLEALAQAGHKIDKVRQLTNLKSKANPRLAVDVPAS</sequence>
<evidence type="ECO:0000256" key="1">
    <source>
        <dbReference type="SAM" id="MobiDB-lite"/>
    </source>
</evidence>
<keyword evidence="3" id="KW-1185">Reference proteome</keyword>